<keyword evidence="4 12" id="KW-0812">Transmembrane</keyword>
<evidence type="ECO:0000256" key="1">
    <source>
        <dbReference type="ARBA" id="ARBA00004323"/>
    </source>
</evidence>
<feature type="domain" description="Sulfotransferase" evidence="13">
    <location>
        <begin position="70"/>
        <end position="377"/>
    </location>
</feature>
<proteinExistence type="inferred from homology"/>
<keyword evidence="5" id="KW-0735">Signal-anchor</keyword>
<dbReference type="EC" id="2.8.2.-" evidence="11"/>
<dbReference type="GO" id="GO:0018146">
    <property type="term" value="P:keratan sulfate proteoglycan biosynthetic process"/>
    <property type="evidence" value="ECO:0007669"/>
    <property type="project" value="TreeGrafter"/>
</dbReference>
<dbReference type="FunFam" id="3.40.50.300:FF:000703">
    <property type="entry name" value="Sulfotransferase"/>
    <property type="match status" value="1"/>
</dbReference>
<name>A0A6P8NVN4_GEOSA</name>
<dbReference type="KEGG" id="gsh:117346820"/>
<accession>A0A6P8NVN4</accession>
<dbReference type="InParanoid" id="A0A6P8NVN4"/>
<evidence type="ECO:0000256" key="2">
    <source>
        <dbReference type="ARBA" id="ARBA00005530"/>
    </source>
</evidence>
<evidence type="ECO:0000256" key="8">
    <source>
        <dbReference type="ARBA" id="ARBA00023136"/>
    </source>
</evidence>
<dbReference type="AlphaFoldDB" id="A0A6P8NVN4"/>
<evidence type="ECO:0000313" key="14">
    <source>
        <dbReference type="Proteomes" id="UP000515159"/>
    </source>
</evidence>
<comment type="similarity">
    <text evidence="2">Belongs to the sulfotransferase 1 family. Gal/GlcNAc/GalNAc subfamily.</text>
</comment>
<keyword evidence="6 12" id="KW-1133">Transmembrane helix</keyword>
<protein>
    <recommendedName>
        <fullName evidence="11">Sulfotransferase</fullName>
        <ecNumber evidence="11">2.8.2.-</ecNumber>
    </recommendedName>
</protein>
<dbReference type="Gene3D" id="3.40.50.300">
    <property type="entry name" value="P-loop containing nucleotide triphosphate hydrolases"/>
    <property type="match status" value="1"/>
</dbReference>
<keyword evidence="14" id="KW-1185">Reference proteome</keyword>
<keyword evidence="7" id="KW-0333">Golgi apparatus</keyword>
<evidence type="ECO:0000256" key="3">
    <source>
        <dbReference type="ARBA" id="ARBA00022679"/>
    </source>
</evidence>
<gene>
    <name evidence="15" type="primary">LOC117346820</name>
</gene>
<dbReference type="RefSeq" id="XP_033772835.1">
    <property type="nucleotide sequence ID" value="XM_033916944.1"/>
</dbReference>
<dbReference type="SUPFAM" id="SSF52540">
    <property type="entry name" value="P-loop containing nucleoside triphosphate hydrolases"/>
    <property type="match status" value="1"/>
</dbReference>
<feature type="transmembrane region" description="Helical" evidence="12">
    <location>
        <begin position="34"/>
        <end position="55"/>
    </location>
</feature>
<dbReference type="Pfam" id="PF00685">
    <property type="entry name" value="Sulfotransfer_1"/>
    <property type="match status" value="1"/>
</dbReference>
<evidence type="ECO:0000256" key="11">
    <source>
        <dbReference type="RuleBase" id="RU361155"/>
    </source>
</evidence>
<dbReference type="GeneID" id="117346820"/>
<dbReference type="PANTHER" id="PTHR10704:SF4">
    <property type="entry name" value="CARBOHYDRATE SULFOTRANSFERASE 6"/>
    <property type="match status" value="1"/>
</dbReference>
<dbReference type="Proteomes" id="UP000515159">
    <property type="component" value="Chromosome 12"/>
</dbReference>
<reference evidence="15" key="1">
    <citation type="submission" date="2025-08" db="UniProtKB">
        <authorList>
            <consortium name="RefSeq"/>
        </authorList>
    </citation>
    <scope>IDENTIFICATION</scope>
</reference>
<organism evidence="14 15">
    <name type="scientific">Geotrypetes seraphini</name>
    <name type="common">Gaboon caecilian</name>
    <name type="synonym">Caecilia seraphini</name>
    <dbReference type="NCBI Taxonomy" id="260995"/>
    <lineage>
        <taxon>Eukaryota</taxon>
        <taxon>Metazoa</taxon>
        <taxon>Chordata</taxon>
        <taxon>Craniata</taxon>
        <taxon>Vertebrata</taxon>
        <taxon>Euteleostomi</taxon>
        <taxon>Amphibia</taxon>
        <taxon>Gymnophiona</taxon>
        <taxon>Geotrypetes</taxon>
    </lineage>
</organism>
<dbReference type="InterPro" id="IPR051135">
    <property type="entry name" value="Gal/GlcNAc/GalNAc_ST"/>
</dbReference>
<evidence type="ECO:0000259" key="13">
    <source>
        <dbReference type="Pfam" id="PF00685"/>
    </source>
</evidence>
<evidence type="ECO:0000256" key="6">
    <source>
        <dbReference type="ARBA" id="ARBA00022989"/>
    </source>
</evidence>
<keyword evidence="9" id="KW-0325">Glycoprotein</keyword>
<keyword evidence="10" id="KW-0119">Carbohydrate metabolism</keyword>
<sequence length="408" mass="47441">MLLWLLSCTMGERLEKRAIVSQFSNMMRRNFSICLQYIIGVVFILVIWYSSWHVYQAPSHRVKPRQTKVHLLILSSWRSGSSFVGQVFNQNPDVFYLMEPAWHVWSRLPLEPPDLLHLPVRDLLRSIFLCDMSAFPPYMSRSENITDLFLWQESRALCSSPACPNSTLIDFINRTECFSNCGKAPFKKVEEVCKNFSHVVVKAVRLLNLEVLYPLLKDPSLNLKIIHLVRDPRAILSSREAFAFLDLDDAIVSKAQNSTSDIRVVMEEICKAQVHIYKLATQNPQPFLKGSYVIVRYEDLVRSPVDHIRELYNYVGLSMTPKLESWINNITHGLLPTEEVFMPFVGDSMKIAQQWREKLHFSKVKEVQKLCQQEMDVFGYRLIESEREQKNMSLDLLLPKPDQFELIP</sequence>
<comment type="subcellular location">
    <subcellularLocation>
        <location evidence="1">Golgi apparatus membrane</location>
        <topology evidence="1">Single-pass type II membrane protein</topology>
    </subcellularLocation>
</comment>
<keyword evidence="8 12" id="KW-0472">Membrane</keyword>
<evidence type="ECO:0000256" key="9">
    <source>
        <dbReference type="ARBA" id="ARBA00023180"/>
    </source>
</evidence>
<dbReference type="PANTHER" id="PTHR10704">
    <property type="entry name" value="CARBOHYDRATE SULFOTRANSFERASE"/>
    <property type="match status" value="1"/>
</dbReference>
<dbReference type="InterPro" id="IPR000863">
    <property type="entry name" value="Sulfotransferase_dom"/>
</dbReference>
<keyword evidence="3 11" id="KW-0808">Transferase</keyword>
<evidence type="ECO:0000256" key="7">
    <source>
        <dbReference type="ARBA" id="ARBA00023034"/>
    </source>
</evidence>
<dbReference type="InterPro" id="IPR027417">
    <property type="entry name" value="P-loop_NTPase"/>
</dbReference>
<dbReference type="GO" id="GO:0006790">
    <property type="term" value="P:sulfur compound metabolic process"/>
    <property type="evidence" value="ECO:0007669"/>
    <property type="project" value="TreeGrafter"/>
</dbReference>
<dbReference type="OrthoDB" id="6138663at2759"/>
<dbReference type="GO" id="GO:0006044">
    <property type="term" value="P:N-acetylglucosamine metabolic process"/>
    <property type="evidence" value="ECO:0007669"/>
    <property type="project" value="TreeGrafter"/>
</dbReference>
<evidence type="ECO:0000313" key="15">
    <source>
        <dbReference type="RefSeq" id="XP_033772835.1"/>
    </source>
</evidence>
<evidence type="ECO:0000256" key="10">
    <source>
        <dbReference type="ARBA" id="ARBA00023277"/>
    </source>
</evidence>
<evidence type="ECO:0000256" key="4">
    <source>
        <dbReference type="ARBA" id="ARBA00022692"/>
    </source>
</evidence>
<evidence type="ECO:0000256" key="12">
    <source>
        <dbReference type="SAM" id="Phobius"/>
    </source>
</evidence>
<dbReference type="GO" id="GO:0001517">
    <property type="term" value="F:N-acetylglucosamine 6-O-sulfotransferase activity"/>
    <property type="evidence" value="ECO:0007669"/>
    <property type="project" value="TreeGrafter"/>
</dbReference>
<dbReference type="GO" id="GO:0000139">
    <property type="term" value="C:Golgi membrane"/>
    <property type="evidence" value="ECO:0007669"/>
    <property type="project" value="UniProtKB-SubCell"/>
</dbReference>
<evidence type="ECO:0000256" key="5">
    <source>
        <dbReference type="ARBA" id="ARBA00022968"/>
    </source>
</evidence>